<keyword evidence="1" id="KW-1133">Transmembrane helix</keyword>
<keyword evidence="1" id="KW-0472">Membrane</keyword>
<dbReference type="Proteomes" id="UP000245535">
    <property type="component" value="Unassembled WGS sequence"/>
</dbReference>
<keyword evidence="1" id="KW-0812">Transmembrane</keyword>
<feature type="transmembrane region" description="Helical" evidence="1">
    <location>
        <begin position="30"/>
        <end position="51"/>
    </location>
</feature>
<name>A0A315ZF55_SEDFL</name>
<keyword evidence="3" id="KW-1185">Reference proteome</keyword>
<accession>A0A315ZF55</accession>
<reference evidence="2 3" key="1">
    <citation type="submission" date="2018-03" db="EMBL/GenBank/DDBJ databases">
        <title>Genomic Encyclopedia of Archaeal and Bacterial Type Strains, Phase II (KMG-II): from individual species to whole genera.</title>
        <authorList>
            <person name="Goeker M."/>
        </authorList>
    </citation>
    <scope>NUCLEOTIDE SEQUENCE [LARGE SCALE GENOMIC DNA]</scope>
    <source>
        <strain evidence="2 3">DSM 28229</strain>
    </source>
</reference>
<protein>
    <submittedName>
        <fullName evidence="2">Uncharacterized protein</fullName>
    </submittedName>
</protein>
<dbReference type="RefSeq" id="WP_109615326.1">
    <property type="nucleotide sequence ID" value="NZ_QGDO01000001.1"/>
</dbReference>
<dbReference type="EMBL" id="QGDO01000001">
    <property type="protein sequence ID" value="PWJ43789.1"/>
    <property type="molecule type" value="Genomic_DNA"/>
</dbReference>
<dbReference type="AlphaFoldDB" id="A0A315ZF55"/>
<evidence type="ECO:0000313" key="2">
    <source>
        <dbReference type="EMBL" id="PWJ43789.1"/>
    </source>
</evidence>
<comment type="caution">
    <text evidence="2">The sequence shown here is derived from an EMBL/GenBank/DDBJ whole genome shotgun (WGS) entry which is preliminary data.</text>
</comment>
<proteinExistence type="predicted"/>
<sequence length="73" mass="8081">MKTSEIKLLSILFIFLFSMLVDSGLFTLDLIYVLAGIFGVVGFGVWAFLMLKKVHKPSVTLKSQKTTSIRAAV</sequence>
<evidence type="ECO:0000256" key="1">
    <source>
        <dbReference type="SAM" id="Phobius"/>
    </source>
</evidence>
<organism evidence="2 3">
    <name type="scientific">Sediminitomix flava</name>
    <dbReference type="NCBI Taxonomy" id="379075"/>
    <lineage>
        <taxon>Bacteria</taxon>
        <taxon>Pseudomonadati</taxon>
        <taxon>Bacteroidota</taxon>
        <taxon>Cytophagia</taxon>
        <taxon>Cytophagales</taxon>
        <taxon>Flammeovirgaceae</taxon>
        <taxon>Sediminitomix</taxon>
    </lineage>
</organism>
<evidence type="ECO:0000313" key="3">
    <source>
        <dbReference type="Proteomes" id="UP000245535"/>
    </source>
</evidence>
<gene>
    <name evidence="2" type="ORF">BC781_101135</name>
</gene>